<accession>A0A4Q7UVS0</accession>
<protein>
    <submittedName>
        <fullName evidence="2">3-oxoacyl-[acyl-carrier protein] reductase</fullName>
    </submittedName>
</protein>
<dbReference type="Pfam" id="PF13561">
    <property type="entry name" value="adh_short_C2"/>
    <property type="match status" value="1"/>
</dbReference>
<dbReference type="OrthoDB" id="9804774at2"/>
<dbReference type="AlphaFoldDB" id="A0A4Q7UVS0"/>
<proteinExistence type="inferred from homology"/>
<organism evidence="2 3">
    <name type="scientific">Pseudonocardia sediminis</name>
    <dbReference type="NCBI Taxonomy" id="1397368"/>
    <lineage>
        <taxon>Bacteria</taxon>
        <taxon>Bacillati</taxon>
        <taxon>Actinomycetota</taxon>
        <taxon>Actinomycetes</taxon>
        <taxon>Pseudonocardiales</taxon>
        <taxon>Pseudonocardiaceae</taxon>
        <taxon>Pseudonocardia</taxon>
    </lineage>
</organism>
<dbReference type="PRINTS" id="PR00081">
    <property type="entry name" value="GDHRDH"/>
</dbReference>
<name>A0A4Q7UVS0_PSEST</name>
<comment type="caution">
    <text evidence="2">The sequence shown here is derived from an EMBL/GenBank/DDBJ whole genome shotgun (WGS) entry which is preliminary data.</text>
</comment>
<dbReference type="Proteomes" id="UP000291591">
    <property type="component" value="Unassembled WGS sequence"/>
</dbReference>
<gene>
    <name evidence="2" type="ORF">EV383_1040</name>
</gene>
<dbReference type="RefSeq" id="WP_130288840.1">
    <property type="nucleotide sequence ID" value="NZ_SHKL01000001.1"/>
</dbReference>
<dbReference type="InterPro" id="IPR002347">
    <property type="entry name" value="SDR_fam"/>
</dbReference>
<keyword evidence="3" id="KW-1185">Reference proteome</keyword>
<evidence type="ECO:0000313" key="3">
    <source>
        <dbReference type="Proteomes" id="UP000291591"/>
    </source>
</evidence>
<dbReference type="PANTHER" id="PTHR42879:SF6">
    <property type="entry name" value="NADPH-DEPENDENT REDUCTASE BACG"/>
    <property type="match status" value="1"/>
</dbReference>
<dbReference type="Gene3D" id="3.40.50.720">
    <property type="entry name" value="NAD(P)-binding Rossmann-like Domain"/>
    <property type="match status" value="1"/>
</dbReference>
<evidence type="ECO:0000256" key="1">
    <source>
        <dbReference type="ARBA" id="ARBA00006484"/>
    </source>
</evidence>
<dbReference type="SUPFAM" id="SSF51735">
    <property type="entry name" value="NAD(P)-binding Rossmann-fold domains"/>
    <property type="match status" value="1"/>
</dbReference>
<reference evidence="2 3" key="1">
    <citation type="submission" date="2019-02" db="EMBL/GenBank/DDBJ databases">
        <title>Sequencing the genomes of 1000 actinobacteria strains.</title>
        <authorList>
            <person name="Klenk H.-P."/>
        </authorList>
    </citation>
    <scope>NUCLEOTIDE SEQUENCE [LARGE SCALE GENOMIC DNA]</scope>
    <source>
        <strain evidence="2 3">DSM 45779</strain>
    </source>
</reference>
<dbReference type="EMBL" id="SHKL01000001">
    <property type="protein sequence ID" value="RZT84203.1"/>
    <property type="molecule type" value="Genomic_DNA"/>
</dbReference>
<evidence type="ECO:0000313" key="2">
    <source>
        <dbReference type="EMBL" id="RZT84203.1"/>
    </source>
</evidence>
<dbReference type="PANTHER" id="PTHR42879">
    <property type="entry name" value="3-OXOACYL-(ACYL-CARRIER-PROTEIN) REDUCTASE"/>
    <property type="match status" value="1"/>
</dbReference>
<dbReference type="InterPro" id="IPR050259">
    <property type="entry name" value="SDR"/>
</dbReference>
<dbReference type="InterPro" id="IPR036291">
    <property type="entry name" value="NAD(P)-bd_dom_sf"/>
</dbReference>
<comment type="similarity">
    <text evidence="1">Belongs to the short-chain dehydrogenases/reductases (SDR) family.</text>
</comment>
<sequence length="250" mass="25011">MDLGIAGRRAAVAAASTGLGYASAAALVAEGVQVMLCSSDADRARAAAERLGHGTQAMTVDLTDPDAAAGFVTGAAERMGGLDILVVNGPGPAPGRVSDTALADYQAAIDRSLLAVVGMCLAATPGMRAQGWGRIVAITSLGVRQPYPNLALSNTARAGATGFLRTLAREIAADGVTVNAAQPGLHETNRVRSTLPDPDALSAALATIPAGRLGAPEDFGSVVAFLCSQQAGYLTGAGLQVDGGAYQALI</sequence>